<organism evidence="3">
    <name type="scientific">Aphanomyces stellatus</name>
    <dbReference type="NCBI Taxonomy" id="120398"/>
    <lineage>
        <taxon>Eukaryota</taxon>
        <taxon>Sar</taxon>
        <taxon>Stramenopiles</taxon>
        <taxon>Oomycota</taxon>
        <taxon>Saprolegniomycetes</taxon>
        <taxon>Saprolegniales</taxon>
        <taxon>Verrucalvaceae</taxon>
        <taxon>Aphanomyces</taxon>
    </lineage>
</organism>
<reference evidence="3" key="1">
    <citation type="submission" date="2019-06" db="EMBL/GenBank/DDBJ databases">
        <title>Genomics analysis of Aphanomyces spp. identifies a new class of oomycete effector associated with host adaptation.</title>
        <authorList>
            <person name="Gaulin E."/>
        </authorList>
    </citation>
    <scope>NUCLEOTIDE SEQUENCE</scope>
    <source>
        <strain evidence="3">CBS 578.67</strain>
    </source>
</reference>
<comment type="caution">
    <text evidence="3">The sequence shown here is derived from an EMBL/GenBank/DDBJ whole genome shotgun (WGS) entry which is preliminary data.</text>
</comment>
<keyword evidence="1" id="KW-0862">Zinc</keyword>
<evidence type="ECO:0000259" key="2">
    <source>
        <dbReference type="PROSITE" id="PS50089"/>
    </source>
</evidence>
<proteinExistence type="predicted"/>
<keyword evidence="1" id="KW-0863">Zinc-finger</keyword>
<protein>
    <recommendedName>
        <fullName evidence="2">RING-type domain-containing protein</fullName>
    </recommendedName>
</protein>
<keyword evidence="1" id="KW-0479">Metal-binding</keyword>
<dbReference type="GO" id="GO:0008270">
    <property type="term" value="F:zinc ion binding"/>
    <property type="evidence" value="ECO:0007669"/>
    <property type="project" value="UniProtKB-KW"/>
</dbReference>
<dbReference type="EMBL" id="VJMH01000810">
    <property type="protein sequence ID" value="KAF0714374.1"/>
    <property type="molecule type" value="Genomic_DNA"/>
</dbReference>
<feature type="domain" description="RING-type" evidence="2">
    <location>
        <begin position="29"/>
        <end position="83"/>
    </location>
</feature>
<evidence type="ECO:0000256" key="1">
    <source>
        <dbReference type="PROSITE-ProRule" id="PRU00175"/>
    </source>
</evidence>
<sequence length="382" mass="43312">MILVDAAPSNMDTAMFAPPTHKEVDLVSCQVCLDACAPSAVVSKICGRSCPALVCTSCLTEYIRVRTQSIPAGILAKLDCPICIRPVNLMRWKMRCPSTVVSAIETFTDHIQRACDVLCPSCHNPTDILPKHSTTVAPIKLVPSLAKHIPALRQLCHEYCCHRATLQELWTFVNATFPKHSNQLLQHMLPLIHDVERRATLFLRLMRAQPFIKSTCCGEDLCFNCKTSDHHHGVPCTAMYATTEDMGLCPSCNLTLVKGDGCDWITCYCHEGFNWQDALRCFRWSLVTQRQKKLALAMVIRPFVHSFRLRKVVLPQLVAQWKLKRFKPHVVRVVAYLKAQVLKTKMRRTVLPALTAKVVLMDIAKHTHAMQRVSAYLRWRMR</sequence>
<dbReference type="PROSITE" id="PS50089">
    <property type="entry name" value="ZF_RING_2"/>
    <property type="match status" value="1"/>
</dbReference>
<accession>A0A6A4ZP66</accession>
<feature type="non-terminal residue" evidence="3">
    <location>
        <position position="382"/>
    </location>
</feature>
<name>A0A6A4ZP66_9STRA</name>
<dbReference type="InterPro" id="IPR001841">
    <property type="entry name" value="Znf_RING"/>
</dbReference>
<gene>
    <name evidence="3" type="ORF">As57867_003888</name>
</gene>
<evidence type="ECO:0000313" key="3">
    <source>
        <dbReference type="EMBL" id="KAF0714374.1"/>
    </source>
</evidence>
<dbReference type="AlphaFoldDB" id="A0A6A4ZP66"/>
<dbReference type="OrthoDB" id="61228at2759"/>